<dbReference type="InterPro" id="IPR028322">
    <property type="entry name" value="PNRC-like_rgn"/>
</dbReference>
<feature type="region of interest" description="Disordered" evidence="1">
    <location>
        <begin position="191"/>
        <end position="253"/>
    </location>
</feature>
<dbReference type="EMBL" id="ML120382">
    <property type="protein sequence ID" value="RPB00108.1"/>
    <property type="molecule type" value="Genomic_DNA"/>
</dbReference>
<feature type="region of interest" description="Disordered" evidence="1">
    <location>
        <begin position="419"/>
        <end position="440"/>
    </location>
</feature>
<feature type="compositionally biased region" description="Polar residues" evidence="1">
    <location>
        <begin position="77"/>
        <end position="88"/>
    </location>
</feature>
<evidence type="ECO:0000313" key="3">
    <source>
        <dbReference type="Proteomes" id="UP000276215"/>
    </source>
</evidence>
<gene>
    <name evidence="2" type="ORF">L873DRAFT_1827636</name>
</gene>
<name>A0A3N4JS86_9PEZI</name>
<feature type="compositionally biased region" description="Polar residues" evidence="1">
    <location>
        <begin position="384"/>
        <end position="393"/>
    </location>
</feature>
<accession>A0A3N4JS86</accession>
<feature type="region of interest" description="Disordered" evidence="1">
    <location>
        <begin position="292"/>
        <end position="393"/>
    </location>
</feature>
<dbReference type="OrthoDB" id="2142961at2759"/>
<feature type="compositionally biased region" description="Basic residues" evidence="1">
    <location>
        <begin position="13"/>
        <end position="22"/>
    </location>
</feature>
<feature type="compositionally biased region" description="Low complexity" evidence="1">
    <location>
        <begin position="231"/>
        <end position="243"/>
    </location>
</feature>
<proteinExistence type="predicted"/>
<feature type="compositionally biased region" description="Polar residues" evidence="1">
    <location>
        <begin position="293"/>
        <end position="313"/>
    </location>
</feature>
<dbReference type="GO" id="GO:0016071">
    <property type="term" value="P:mRNA metabolic process"/>
    <property type="evidence" value="ECO:0007669"/>
    <property type="project" value="UniProtKB-ARBA"/>
</dbReference>
<evidence type="ECO:0000313" key="2">
    <source>
        <dbReference type="EMBL" id="RPB00108.1"/>
    </source>
</evidence>
<feature type="compositionally biased region" description="Polar residues" evidence="1">
    <location>
        <begin position="365"/>
        <end position="375"/>
    </location>
</feature>
<reference evidence="2 3" key="1">
    <citation type="journal article" date="2018" name="Nat. Ecol. Evol.">
        <title>Pezizomycetes genomes reveal the molecular basis of ectomycorrhizal truffle lifestyle.</title>
        <authorList>
            <person name="Murat C."/>
            <person name="Payen T."/>
            <person name="Noel B."/>
            <person name="Kuo A."/>
            <person name="Morin E."/>
            <person name="Chen J."/>
            <person name="Kohler A."/>
            <person name="Krizsan K."/>
            <person name="Balestrini R."/>
            <person name="Da Silva C."/>
            <person name="Montanini B."/>
            <person name="Hainaut M."/>
            <person name="Levati E."/>
            <person name="Barry K.W."/>
            <person name="Belfiori B."/>
            <person name="Cichocki N."/>
            <person name="Clum A."/>
            <person name="Dockter R.B."/>
            <person name="Fauchery L."/>
            <person name="Guy J."/>
            <person name="Iotti M."/>
            <person name="Le Tacon F."/>
            <person name="Lindquist E.A."/>
            <person name="Lipzen A."/>
            <person name="Malagnac F."/>
            <person name="Mello A."/>
            <person name="Molinier V."/>
            <person name="Miyauchi S."/>
            <person name="Poulain J."/>
            <person name="Riccioni C."/>
            <person name="Rubini A."/>
            <person name="Sitrit Y."/>
            <person name="Splivallo R."/>
            <person name="Traeger S."/>
            <person name="Wang M."/>
            <person name="Zifcakova L."/>
            <person name="Wipf D."/>
            <person name="Zambonelli A."/>
            <person name="Paolocci F."/>
            <person name="Nowrousian M."/>
            <person name="Ottonello S."/>
            <person name="Baldrian P."/>
            <person name="Spatafora J.W."/>
            <person name="Henrissat B."/>
            <person name="Nagy L.G."/>
            <person name="Aury J.M."/>
            <person name="Wincker P."/>
            <person name="Grigoriev I.V."/>
            <person name="Bonfante P."/>
            <person name="Martin F.M."/>
        </authorList>
    </citation>
    <scope>NUCLEOTIDE SEQUENCE [LARGE SCALE GENOMIC DNA]</scope>
    <source>
        <strain evidence="2 3">120613-1</strain>
    </source>
</reference>
<dbReference type="Pfam" id="PF15365">
    <property type="entry name" value="PNRC"/>
    <property type="match status" value="1"/>
</dbReference>
<feature type="compositionally biased region" description="Basic and acidic residues" evidence="1">
    <location>
        <begin position="207"/>
        <end position="224"/>
    </location>
</feature>
<organism evidence="2 3">
    <name type="scientific">Choiromyces venosus 120613-1</name>
    <dbReference type="NCBI Taxonomy" id="1336337"/>
    <lineage>
        <taxon>Eukaryota</taxon>
        <taxon>Fungi</taxon>
        <taxon>Dikarya</taxon>
        <taxon>Ascomycota</taxon>
        <taxon>Pezizomycotina</taxon>
        <taxon>Pezizomycetes</taxon>
        <taxon>Pezizales</taxon>
        <taxon>Tuberaceae</taxon>
        <taxon>Choiromyces</taxon>
    </lineage>
</organism>
<feature type="region of interest" description="Disordered" evidence="1">
    <location>
        <begin position="1"/>
        <end position="100"/>
    </location>
</feature>
<sequence length="485" mass="52524">MTATNGSPSPKPRPGRHHRHTKSGSSLTATGPKTHHSANQGPQIPFNPHYIPFNNHHHYNNSAAHSTGAGVTPPQTPKTQGFVANTETSGKKKKKTRGRQKDIVLATKPVPVPFSTTGTNEFVKTQPANIAEPISSGQMTPPKLSNTPMKAYAGPLFHSSPNPSALPVPKFFSKSVPATPAGNGLQAMIESEDSEDNSTPSSAEQTEESHLQKLFRADKEEKERMKMKRQSSGSSSSTEGSVGTPFDRSELNGNSVFEMARSTPRAPRPVDGIFSMDMDKPTSPAPIRLFNHTHPSPFNRTSSAPSQIETVHTPSKEDDLKHTANLLKSYLLSPSPSPKREEHSSPAPAPRAQKSYFKAGPPLTPTRNNQASPNQGFAGIPNYSPDSTPRTSLNGLFEHRVRQPGPPQYPLALRGSPFRRDAPLNYGPHQRNSQPKKSVLASKLETARAPVTPSKSVAEMENDLRRVLNLDTYVSNTALNGGVLI</sequence>
<dbReference type="AlphaFoldDB" id="A0A3N4JS86"/>
<protein>
    <recommendedName>
        <fullName evidence="4">Proteophosphoglycan 5</fullName>
    </recommendedName>
</protein>
<keyword evidence="3" id="KW-1185">Reference proteome</keyword>
<evidence type="ECO:0000256" key="1">
    <source>
        <dbReference type="SAM" id="MobiDB-lite"/>
    </source>
</evidence>
<feature type="compositionally biased region" description="Polar residues" evidence="1">
    <location>
        <begin position="23"/>
        <end position="42"/>
    </location>
</feature>
<dbReference type="Proteomes" id="UP000276215">
    <property type="component" value="Unassembled WGS sequence"/>
</dbReference>
<evidence type="ECO:0008006" key="4">
    <source>
        <dbReference type="Google" id="ProtNLM"/>
    </source>
</evidence>